<keyword evidence="4 8" id="KW-0032">Aminotransferase</keyword>
<comment type="cofactor">
    <cofactor evidence="1">
        <name>pyridoxal 5'-phosphate</name>
        <dbReference type="ChEBI" id="CHEBI:597326"/>
    </cofactor>
</comment>
<dbReference type="GeneID" id="56926618"/>
<dbReference type="KEGG" id="ptl:AOT13_14345"/>
<dbReference type="PANTHER" id="PTHR42790">
    <property type="entry name" value="AMINOTRANSFERASE"/>
    <property type="match status" value="1"/>
</dbReference>
<evidence type="ECO:0000256" key="1">
    <source>
        <dbReference type="ARBA" id="ARBA00001933"/>
    </source>
</evidence>
<comment type="similarity">
    <text evidence="2">Belongs to the class-I pyridoxal-phosphate-dependent aminotransferase family.</text>
</comment>
<dbReference type="InterPro" id="IPR004839">
    <property type="entry name" value="Aminotransferase_I/II_large"/>
</dbReference>
<feature type="domain" description="Aminotransferase class I/classII large" evidence="7">
    <location>
        <begin position="57"/>
        <end position="385"/>
    </location>
</feature>
<dbReference type="Gene3D" id="3.40.640.10">
    <property type="entry name" value="Type I PLP-dependent aspartate aminotransferase-like (Major domain)"/>
    <property type="match status" value="1"/>
</dbReference>
<dbReference type="GO" id="GO:0008483">
    <property type="term" value="F:transaminase activity"/>
    <property type="evidence" value="ECO:0007669"/>
    <property type="project" value="UniProtKB-KW"/>
</dbReference>
<dbReference type="Proteomes" id="UP000093052">
    <property type="component" value="Chromosome"/>
</dbReference>
<dbReference type="InterPro" id="IPR015424">
    <property type="entry name" value="PyrdxlP-dep_Trfase"/>
</dbReference>
<dbReference type="SUPFAM" id="SSF53383">
    <property type="entry name" value="PLP-dependent transferases"/>
    <property type="match status" value="1"/>
</dbReference>
<keyword evidence="9" id="KW-1185">Reference proteome</keyword>
<dbReference type="CDD" id="cd00609">
    <property type="entry name" value="AAT_like"/>
    <property type="match status" value="1"/>
</dbReference>
<dbReference type="Pfam" id="PF00155">
    <property type="entry name" value="Aminotran_1_2"/>
    <property type="match status" value="1"/>
</dbReference>
<dbReference type="GO" id="GO:1901605">
    <property type="term" value="P:alpha-amino acid metabolic process"/>
    <property type="evidence" value="ECO:0007669"/>
    <property type="project" value="TreeGrafter"/>
</dbReference>
<reference evidence="9" key="1">
    <citation type="journal article" date="2016" name="Genome Announc.">
        <title>Complete Genome Sequence of Geobacillus thermoglucosidasius NCIMB 11955, the Progenitor of a Bioethanol Production Strain.</title>
        <authorList>
            <person name="Sheng L."/>
            <person name="Zhang Y."/>
            <person name="Minton N.P."/>
        </authorList>
    </citation>
    <scope>NUCLEOTIDE SEQUENCE [LARGE SCALE GENOMIC DNA]</scope>
    <source>
        <strain evidence="9">NCIMB 11955</strain>
    </source>
</reference>
<proteinExistence type="inferred from homology"/>
<dbReference type="GO" id="GO:0030170">
    <property type="term" value="F:pyridoxal phosphate binding"/>
    <property type="evidence" value="ECO:0007669"/>
    <property type="project" value="InterPro"/>
</dbReference>
<dbReference type="InterPro" id="IPR015421">
    <property type="entry name" value="PyrdxlP-dep_Trfase_major"/>
</dbReference>
<sequence length="406" mass="46176">MQIAQEFTFSKRFPHLPLVGAAFSGKQSNVIPLSFGFPAPELFPVEQLSSASVTALQTQGKEALQYTGGIGQQKVIQWIKQRALLRSIEVEDSNIMITTGSMQGIDLVTRTLTDPGDHVWIESPSFFGAIRLFLLAEVQLTSFPIDEYGLRVDLVEQALIDARKNNKPIPKFLYVMPNYHNPSGVSLSVERRKKLAELAYEYNFFVVEDDAYVELSFSGKHLPAIYSFGPERVIYLSTFSKIVAPGIRMGWTITDKRILEKMKMLKSDGATSVFVQEITSQFLSNIDFDRHLNQLIHCYRCRRDAMIQSINDYFGDNVSFIIPDGGFFIWLTFPNDVDTTGFLQQSIDRGVSYIDGRHFYFGNVETNHLRLCFTYCNEEQIRKGISWIADSYFEYKKKFDVLGGGV</sequence>
<evidence type="ECO:0000256" key="5">
    <source>
        <dbReference type="ARBA" id="ARBA00022679"/>
    </source>
</evidence>
<evidence type="ECO:0000256" key="4">
    <source>
        <dbReference type="ARBA" id="ARBA00022576"/>
    </source>
</evidence>
<dbReference type="InterPro" id="IPR015422">
    <property type="entry name" value="PyrdxlP-dep_Trfase_small"/>
</dbReference>
<name>A0AAN0YQM9_PARTM</name>
<evidence type="ECO:0000313" key="9">
    <source>
        <dbReference type="Proteomes" id="UP000093052"/>
    </source>
</evidence>
<dbReference type="FunFam" id="3.40.640.10:FF:000053">
    <property type="entry name" value="Aminotransferase, class I"/>
    <property type="match status" value="1"/>
</dbReference>
<evidence type="ECO:0000256" key="3">
    <source>
        <dbReference type="ARBA" id="ARBA00011738"/>
    </source>
</evidence>
<dbReference type="PANTHER" id="PTHR42790:SF19">
    <property type="entry name" value="KYNURENINE_ALPHA-AMINOADIPATE AMINOTRANSFERASE, MITOCHONDRIAL"/>
    <property type="match status" value="1"/>
</dbReference>
<keyword evidence="6" id="KW-0663">Pyridoxal phosphate</keyword>
<gene>
    <name evidence="8" type="ORF">BCV53_14370</name>
</gene>
<keyword evidence="5" id="KW-0808">Transferase</keyword>
<dbReference type="RefSeq" id="WP_042383784.1">
    <property type="nucleotide sequence ID" value="NZ_AP025621.1"/>
</dbReference>
<dbReference type="EMBL" id="CP016622">
    <property type="protein sequence ID" value="ANZ31174.1"/>
    <property type="molecule type" value="Genomic_DNA"/>
</dbReference>
<comment type="subunit">
    <text evidence="3">Homodimer.</text>
</comment>
<accession>A0AAN0YQM9</accession>
<protein>
    <submittedName>
        <fullName evidence="8">Aminotransferase 4</fullName>
    </submittedName>
</protein>
<dbReference type="Gene3D" id="3.90.1150.10">
    <property type="entry name" value="Aspartate Aminotransferase, domain 1"/>
    <property type="match status" value="1"/>
</dbReference>
<dbReference type="InterPro" id="IPR050859">
    <property type="entry name" value="Class-I_PLP-dep_aminotransf"/>
</dbReference>
<evidence type="ECO:0000256" key="2">
    <source>
        <dbReference type="ARBA" id="ARBA00007441"/>
    </source>
</evidence>
<evidence type="ECO:0000259" key="7">
    <source>
        <dbReference type="Pfam" id="PF00155"/>
    </source>
</evidence>
<evidence type="ECO:0000256" key="6">
    <source>
        <dbReference type="ARBA" id="ARBA00022898"/>
    </source>
</evidence>
<evidence type="ECO:0000313" key="8">
    <source>
        <dbReference type="EMBL" id="ANZ31174.1"/>
    </source>
</evidence>
<dbReference type="AlphaFoldDB" id="A0AAN0YQM9"/>
<organism evidence="8 9">
    <name type="scientific">Parageobacillus thermoglucosidasius</name>
    <name type="common">Geobacillus thermoglucosidasius</name>
    <dbReference type="NCBI Taxonomy" id="1426"/>
    <lineage>
        <taxon>Bacteria</taxon>
        <taxon>Bacillati</taxon>
        <taxon>Bacillota</taxon>
        <taxon>Bacilli</taxon>
        <taxon>Bacillales</taxon>
        <taxon>Anoxybacillaceae</taxon>
        <taxon>Parageobacillus</taxon>
    </lineage>
</organism>